<name>A0A484XRA2_9ENTR</name>
<dbReference type="InterPro" id="IPR049156">
    <property type="entry name" value="Phage_chap_TAC_15-like"/>
</dbReference>
<evidence type="ECO:0000313" key="2">
    <source>
        <dbReference type="Proteomes" id="UP000351155"/>
    </source>
</evidence>
<protein>
    <submittedName>
        <fullName evidence="1">Uncharacterized protein</fullName>
    </submittedName>
</protein>
<proteinExistence type="predicted"/>
<dbReference type="EMBL" id="CAADIW010000021">
    <property type="protein sequence ID" value="VFS25906.1"/>
    <property type="molecule type" value="Genomic_DNA"/>
</dbReference>
<accession>A0A484XRA2</accession>
<reference evidence="1 2" key="1">
    <citation type="submission" date="2019-03" db="EMBL/GenBank/DDBJ databases">
        <authorList>
            <consortium name="Pathogen Informatics"/>
        </authorList>
    </citation>
    <scope>NUCLEOTIDE SEQUENCE [LARGE SCALE GENOMIC DNA]</scope>
    <source>
        <strain evidence="1 2">NCTC12126</strain>
    </source>
</reference>
<evidence type="ECO:0000313" key="1">
    <source>
        <dbReference type="EMBL" id="VFS25906.1"/>
    </source>
</evidence>
<dbReference type="Pfam" id="PF21822">
    <property type="entry name" value="Phage_TAC_15"/>
    <property type="match status" value="1"/>
</dbReference>
<dbReference type="Proteomes" id="UP000351155">
    <property type="component" value="Unassembled WGS sequence"/>
</dbReference>
<dbReference type="AlphaFoldDB" id="A0A484XRA2"/>
<organism evidence="1 2">
    <name type="scientific">Enterobacter cancerogenus</name>
    <dbReference type="NCBI Taxonomy" id="69218"/>
    <lineage>
        <taxon>Bacteria</taxon>
        <taxon>Pseudomonadati</taxon>
        <taxon>Pseudomonadota</taxon>
        <taxon>Gammaproteobacteria</taxon>
        <taxon>Enterobacterales</taxon>
        <taxon>Enterobacteriaceae</taxon>
        <taxon>Enterobacter</taxon>
        <taxon>Enterobacter cloacae complex</taxon>
    </lineage>
</organism>
<sequence length="161" mass="17879">MSELIKEIPIKGRKFTIVKMSAFDAIHFKLRIMELIAKHGINVSGSLMEAAGRAFTLLNREDHDEILFELLQKSRVQCMDNEMLLEDWGALDATFGADNIADVYLIALECVKFSIAPVAEGLKKNIGLDMSLNLQGSMRGLLNAWLKTLTPPSEQKSPSGE</sequence>
<gene>
    <name evidence="1" type="ORF">NCTC12126_02354</name>
</gene>